<dbReference type="InterPro" id="IPR006194">
    <property type="entry name" value="Gly-tRNA-synth_heterodimer"/>
</dbReference>
<accession>A0A1A7QA50</accession>
<dbReference type="InterPro" id="IPR008909">
    <property type="entry name" value="DALR_anticod-bd"/>
</dbReference>
<evidence type="ECO:0000256" key="8">
    <source>
        <dbReference type="ARBA" id="ARBA00022917"/>
    </source>
</evidence>
<dbReference type="Pfam" id="PF05746">
    <property type="entry name" value="DALR_1"/>
    <property type="match status" value="1"/>
</dbReference>
<evidence type="ECO:0000256" key="4">
    <source>
        <dbReference type="ARBA" id="ARBA00022490"/>
    </source>
</evidence>
<evidence type="ECO:0000256" key="1">
    <source>
        <dbReference type="ARBA" id="ARBA00004496"/>
    </source>
</evidence>
<evidence type="ECO:0000313" key="14">
    <source>
        <dbReference type="Proteomes" id="UP000243168"/>
    </source>
</evidence>
<dbReference type="SMART" id="SM00836">
    <property type="entry name" value="DALR_1"/>
    <property type="match status" value="1"/>
</dbReference>
<gene>
    <name evidence="11" type="primary">glyS</name>
    <name evidence="13" type="ORF">QV07_02590</name>
</gene>
<dbReference type="Gene3D" id="1.10.730.10">
    <property type="entry name" value="Isoleucyl-tRNA Synthetase, Domain 1"/>
    <property type="match status" value="1"/>
</dbReference>
<name>A0A1A7QA50_9PAST</name>
<dbReference type="PRINTS" id="PR01045">
    <property type="entry name" value="TRNASYNTHGB"/>
</dbReference>
<sequence length="689" mass="76788">MTTQNFLAEIGTEELPPKALKKLAVAFADNFTAELNNAGLTFDKVEWFAAPRRLAVKVHNLITEQPSKTIEKRGPAVSVAFDAEGKPTKAAEGWARGCGITADQAERISTDKGEWLFYQVVEAGKQTKELLVDLVANALAKLPIPKPMRWGDKSEQFIRPVHTVTLLFGGELIEGTILGVASARTIRGHRFLGEAEFTIDHADQYPQLLADKGSVIADFNQRKTIIRRDAEQAAAKVGGVADIEEDLLEEVTSLVEFPVVMTAKFEERFLAVPAEALVYTMKGDQKYFPIYDQNGKLLPHFIFVSNINPADQSAVIQGNEKVVRPRLSDAEFFFKTDLKQRLVDNLPRLKTVLFQQQLGTLFDKTERIEKLSGEIAQQIGANVQQAQRAGLLSKCDLMTNMVFEFTDTQGVMGMHYARHDGEDEEVAVALNEQYMPRFAGDELPRSLVACSVALADKFDTLVGIFGIGQHPKGDKDPFALRRAALGVLRIIVEKNLPLDLVDLTEKAAQFYGDKLTNVAVVNDVVDFILGRFRAWYQDEGYAIDTIQAVLACRPTKPADFDARVKAVSHFRTLEAAQSLAAANKRVQNILSKVEDELPEHIDLALCKEAQEITLAERVLELQRELQPLFEKGNYQTALDQLAGLRESVDNFFDNVMVNAEDAKLRQNRLALLKNLRDLFFKVADISLLQ</sequence>
<dbReference type="PANTHER" id="PTHR30075">
    <property type="entry name" value="GLYCYL-TRNA SYNTHETASE"/>
    <property type="match status" value="1"/>
</dbReference>
<dbReference type="GO" id="GO:0006420">
    <property type="term" value="P:arginyl-tRNA aminoacylation"/>
    <property type="evidence" value="ECO:0007669"/>
    <property type="project" value="InterPro"/>
</dbReference>
<keyword evidence="7 11" id="KW-0067">ATP-binding</keyword>
<dbReference type="RefSeq" id="WP_065233985.1">
    <property type="nucleotide sequence ID" value="NZ_JTJS01000023.1"/>
</dbReference>
<comment type="subcellular location">
    <subcellularLocation>
        <location evidence="1 11">Cytoplasm</location>
    </subcellularLocation>
</comment>
<dbReference type="GO" id="GO:0004814">
    <property type="term" value="F:arginine-tRNA ligase activity"/>
    <property type="evidence" value="ECO:0007669"/>
    <property type="project" value="InterPro"/>
</dbReference>
<dbReference type="HAMAP" id="MF_00255">
    <property type="entry name" value="Gly_tRNA_synth_beta"/>
    <property type="match status" value="1"/>
</dbReference>
<dbReference type="NCBIfam" id="TIGR00211">
    <property type="entry name" value="glyS"/>
    <property type="match status" value="1"/>
</dbReference>
<dbReference type="GO" id="GO:0006426">
    <property type="term" value="P:glycyl-tRNA aminoacylation"/>
    <property type="evidence" value="ECO:0007669"/>
    <property type="project" value="UniProtKB-UniRule"/>
</dbReference>
<dbReference type="AlphaFoldDB" id="A0A1A7QA50"/>
<dbReference type="Pfam" id="PF02092">
    <property type="entry name" value="tRNA_synt_2f"/>
    <property type="match status" value="1"/>
</dbReference>
<evidence type="ECO:0000256" key="5">
    <source>
        <dbReference type="ARBA" id="ARBA00022598"/>
    </source>
</evidence>
<dbReference type="SUPFAM" id="SSF109604">
    <property type="entry name" value="HD-domain/PDEase-like"/>
    <property type="match status" value="1"/>
</dbReference>
<evidence type="ECO:0000256" key="6">
    <source>
        <dbReference type="ARBA" id="ARBA00022741"/>
    </source>
</evidence>
<evidence type="ECO:0000256" key="11">
    <source>
        <dbReference type="HAMAP-Rule" id="MF_00255"/>
    </source>
</evidence>
<keyword evidence="5 11" id="KW-0436">Ligase</keyword>
<evidence type="ECO:0000256" key="9">
    <source>
        <dbReference type="ARBA" id="ARBA00023146"/>
    </source>
</evidence>
<feature type="domain" description="DALR anticodon binding" evidence="12">
    <location>
        <begin position="586"/>
        <end position="685"/>
    </location>
</feature>
<dbReference type="PATRIC" id="fig|505345.8.peg.524"/>
<evidence type="ECO:0000256" key="3">
    <source>
        <dbReference type="ARBA" id="ARBA00011209"/>
    </source>
</evidence>
<dbReference type="EMBL" id="JTJS01000023">
    <property type="protein sequence ID" value="OBX10996.1"/>
    <property type="molecule type" value="Genomic_DNA"/>
</dbReference>
<comment type="caution">
    <text evidence="13">The sequence shown here is derived from an EMBL/GenBank/DDBJ whole genome shotgun (WGS) entry which is preliminary data.</text>
</comment>
<dbReference type="Proteomes" id="UP000243168">
    <property type="component" value="Unassembled WGS sequence"/>
</dbReference>
<keyword evidence="8 11" id="KW-0648">Protein biosynthesis</keyword>
<keyword evidence="9 11" id="KW-0030">Aminoacyl-tRNA synthetase</keyword>
<comment type="catalytic activity">
    <reaction evidence="10 11">
        <text>tRNA(Gly) + glycine + ATP = glycyl-tRNA(Gly) + AMP + diphosphate</text>
        <dbReference type="Rhea" id="RHEA:16013"/>
        <dbReference type="Rhea" id="RHEA-COMP:9664"/>
        <dbReference type="Rhea" id="RHEA-COMP:9683"/>
        <dbReference type="ChEBI" id="CHEBI:30616"/>
        <dbReference type="ChEBI" id="CHEBI:33019"/>
        <dbReference type="ChEBI" id="CHEBI:57305"/>
        <dbReference type="ChEBI" id="CHEBI:78442"/>
        <dbReference type="ChEBI" id="CHEBI:78522"/>
        <dbReference type="ChEBI" id="CHEBI:456215"/>
        <dbReference type="EC" id="6.1.1.14"/>
    </reaction>
</comment>
<comment type="subunit">
    <text evidence="3 11">Tetramer of two alpha and two beta subunits.</text>
</comment>
<comment type="similarity">
    <text evidence="2 11">Belongs to the class-II aminoacyl-tRNA synthetase family.</text>
</comment>
<dbReference type="GO" id="GO:0004820">
    <property type="term" value="F:glycine-tRNA ligase activity"/>
    <property type="evidence" value="ECO:0007669"/>
    <property type="project" value="UniProtKB-UniRule"/>
</dbReference>
<evidence type="ECO:0000256" key="10">
    <source>
        <dbReference type="ARBA" id="ARBA00047937"/>
    </source>
</evidence>
<evidence type="ECO:0000259" key="12">
    <source>
        <dbReference type="SMART" id="SM00836"/>
    </source>
</evidence>
<keyword evidence="6 11" id="KW-0547">Nucleotide-binding</keyword>
<dbReference type="GO" id="GO:0005524">
    <property type="term" value="F:ATP binding"/>
    <property type="evidence" value="ECO:0007669"/>
    <property type="project" value="UniProtKB-UniRule"/>
</dbReference>
<organism evidence="13 14">
    <name type="scientific">Gallibacterium genomosp. 3</name>
    <dbReference type="NCBI Taxonomy" id="505345"/>
    <lineage>
        <taxon>Bacteria</taxon>
        <taxon>Pseudomonadati</taxon>
        <taxon>Pseudomonadota</taxon>
        <taxon>Gammaproteobacteria</taxon>
        <taxon>Pasteurellales</taxon>
        <taxon>Pasteurellaceae</taxon>
        <taxon>Gallibacterium</taxon>
    </lineage>
</organism>
<evidence type="ECO:0000256" key="7">
    <source>
        <dbReference type="ARBA" id="ARBA00022840"/>
    </source>
</evidence>
<reference evidence="13 14" key="1">
    <citation type="submission" date="2014-11" db="EMBL/GenBank/DDBJ databases">
        <title>Pan-genome of Gallibacterium spp.</title>
        <authorList>
            <person name="Kudirkiene E."/>
            <person name="Bojesen A.M."/>
        </authorList>
    </citation>
    <scope>NUCLEOTIDE SEQUENCE [LARGE SCALE GENOMIC DNA]</scope>
    <source>
        <strain evidence="13 14">F298</strain>
    </source>
</reference>
<dbReference type="InterPro" id="IPR015944">
    <property type="entry name" value="Gly-tRNA-synth_bsu"/>
</dbReference>
<dbReference type="GO" id="GO:0005829">
    <property type="term" value="C:cytosol"/>
    <property type="evidence" value="ECO:0007669"/>
    <property type="project" value="TreeGrafter"/>
</dbReference>
<dbReference type="PROSITE" id="PS50861">
    <property type="entry name" value="AA_TRNA_LIGASE_II_GLYAB"/>
    <property type="match status" value="1"/>
</dbReference>
<dbReference type="PANTHER" id="PTHR30075:SF2">
    <property type="entry name" value="GLYCINE--TRNA LIGASE, CHLOROPLASTIC_MITOCHONDRIAL 2"/>
    <property type="match status" value="1"/>
</dbReference>
<evidence type="ECO:0000313" key="13">
    <source>
        <dbReference type="EMBL" id="OBX10996.1"/>
    </source>
</evidence>
<evidence type="ECO:0000256" key="2">
    <source>
        <dbReference type="ARBA" id="ARBA00008226"/>
    </source>
</evidence>
<proteinExistence type="inferred from homology"/>
<keyword evidence="4 11" id="KW-0963">Cytoplasm</keyword>
<protein>
    <recommendedName>
        <fullName evidence="11">Glycine--tRNA ligase beta subunit</fullName>
        <ecNumber evidence="11">6.1.1.14</ecNumber>
    </recommendedName>
    <alternativeName>
        <fullName evidence="11">Glycyl-tRNA synthetase beta subunit</fullName>
        <shortName evidence="11">GlyRS</shortName>
    </alternativeName>
</protein>
<dbReference type="EC" id="6.1.1.14" evidence="11"/>